<evidence type="ECO:0000313" key="1">
    <source>
        <dbReference type="EMBL" id="QRW24457.1"/>
    </source>
</evidence>
<dbReference type="RefSeq" id="XP_043184694.1">
    <property type="nucleotide sequence ID" value="XM_043331184.1"/>
</dbReference>
<sequence>MASRGVPSGILSLGADSYGLEHHGVRSLYSPIDVHHQTIVLVAHVPVLKGSTSWNFLGGAIAQVWKAILNGVELLKSLTLSARSAAQSQVIHAPSNFGIASYHIHLPNPATKYGPGVEATGPDIRAHQTNINHTTTPKNIHCKSGTDLRANESYFDDFNSLHEELSCTSHEAAFLTLDEPDDWVIVNVNTPERE</sequence>
<name>A0A8H8P529_9AGAM</name>
<reference evidence="1" key="1">
    <citation type="submission" date="2020-05" db="EMBL/GenBank/DDBJ databases">
        <title>Evolutionary and genomic comparisons of hybrid uninucleate and nonhybrid Rhizoctonia fungi.</title>
        <authorList>
            <person name="Li C."/>
            <person name="Chen X."/>
        </authorList>
    </citation>
    <scope>NUCLEOTIDE SEQUENCE</scope>
    <source>
        <strain evidence="1">AG-1 IA</strain>
    </source>
</reference>
<protein>
    <submittedName>
        <fullName evidence="1">Uncharacterized protein</fullName>
    </submittedName>
</protein>
<proteinExistence type="predicted"/>
<dbReference type="Proteomes" id="UP000650533">
    <property type="component" value="Chromosome 12"/>
</dbReference>
<dbReference type="AlphaFoldDB" id="A0A8H8P529"/>
<gene>
    <name evidence="1" type="ORF">RhiXN_11369</name>
</gene>
<organism evidence="1 2">
    <name type="scientific">Rhizoctonia solani</name>
    <dbReference type="NCBI Taxonomy" id="456999"/>
    <lineage>
        <taxon>Eukaryota</taxon>
        <taxon>Fungi</taxon>
        <taxon>Dikarya</taxon>
        <taxon>Basidiomycota</taxon>
        <taxon>Agaricomycotina</taxon>
        <taxon>Agaricomycetes</taxon>
        <taxon>Cantharellales</taxon>
        <taxon>Ceratobasidiaceae</taxon>
        <taxon>Rhizoctonia</taxon>
    </lineage>
</organism>
<dbReference type="KEGG" id="rsx:RhiXN_11369"/>
<accession>A0A8H8P529</accession>
<dbReference type="GeneID" id="67033647"/>
<dbReference type="EMBL" id="CP059669">
    <property type="protein sequence ID" value="QRW24457.1"/>
    <property type="molecule type" value="Genomic_DNA"/>
</dbReference>
<evidence type="ECO:0000313" key="2">
    <source>
        <dbReference type="Proteomes" id="UP000650533"/>
    </source>
</evidence>